<gene>
    <name evidence="1" type="ORF">Fot_10927</name>
</gene>
<dbReference type="Proteomes" id="UP001604277">
    <property type="component" value="Unassembled WGS sequence"/>
</dbReference>
<dbReference type="EMBL" id="JBFOLJ010000003">
    <property type="protein sequence ID" value="KAL2549397.1"/>
    <property type="molecule type" value="Genomic_DNA"/>
</dbReference>
<protein>
    <submittedName>
        <fullName evidence="1">Uncharacterized protein</fullName>
    </submittedName>
</protein>
<reference evidence="2" key="1">
    <citation type="submission" date="2024-07" db="EMBL/GenBank/DDBJ databases">
        <title>Two chromosome-level genome assemblies of Korean endemic species Abeliophyllum distichum and Forsythia ovata (Oleaceae).</title>
        <authorList>
            <person name="Jang H."/>
        </authorList>
    </citation>
    <scope>NUCLEOTIDE SEQUENCE [LARGE SCALE GENOMIC DNA]</scope>
</reference>
<evidence type="ECO:0000313" key="2">
    <source>
        <dbReference type="Proteomes" id="UP001604277"/>
    </source>
</evidence>
<sequence>MDPSQYDVTIQYQVLSNGPLIKVCSDSSVYIYIQVKNVDLELTKLPLFVDIKKVACDEVNLMFLDTLHLDPSFFKKRQTMVNRNCTDQWLDNALNLRLPTVEEMGFEISKNVLCLDEVLEETESEVVCQPSIGSVK</sequence>
<accession>A0ABD1WIG9</accession>
<evidence type="ECO:0000313" key="1">
    <source>
        <dbReference type="EMBL" id="KAL2549397.1"/>
    </source>
</evidence>
<proteinExistence type="predicted"/>
<dbReference type="AlphaFoldDB" id="A0ABD1WIG9"/>
<organism evidence="1 2">
    <name type="scientific">Forsythia ovata</name>
    <dbReference type="NCBI Taxonomy" id="205694"/>
    <lineage>
        <taxon>Eukaryota</taxon>
        <taxon>Viridiplantae</taxon>
        <taxon>Streptophyta</taxon>
        <taxon>Embryophyta</taxon>
        <taxon>Tracheophyta</taxon>
        <taxon>Spermatophyta</taxon>
        <taxon>Magnoliopsida</taxon>
        <taxon>eudicotyledons</taxon>
        <taxon>Gunneridae</taxon>
        <taxon>Pentapetalae</taxon>
        <taxon>asterids</taxon>
        <taxon>lamiids</taxon>
        <taxon>Lamiales</taxon>
        <taxon>Oleaceae</taxon>
        <taxon>Forsythieae</taxon>
        <taxon>Forsythia</taxon>
    </lineage>
</organism>
<keyword evidence="2" id="KW-1185">Reference proteome</keyword>
<name>A0ABD1WIG9_9LAMI</name>
<comment type="caution">
    <text evidence="1">The sequence shown here is derived from an EMBL/GenBank/DDBJ whole genome shotgun (WGS) entry which is preliminary data.</text>
</comment>